<protein>
    <submittedName>
        <fullName evidence="2">Uncharacterized protein</fullName>
    </submittedName>
</protein>
<dbReference type="EMBL" id="JACHLI010000001">
    <property type="protein sequence ID" value="MBB4861272.1"/>
    <property type="molecule type" value="Genomic_DNA"/>
</dbReference>
<accession>A0A7W7KEB7</accession>
<feature type="compositionally biased region" description="Pro residues" evidence="1">
    <location>
        <begin position="31"/>
        <end position="44"/>
    </location>
</feature>
<evidence type="ECO:0000313" key="3">
    <source>
        <dbReference type="Proteomes" id="UP000566995"/>
    </source>
</evidence>
<reference evidence="2 3" key="1">
    <citation type="submission" date="2020-08" db="EMBL/GenBank/DDBJ databases">
        <title>Functional genomics of gut bacteria from endangered species of beetles.</title>
        <authorList>
            <person name="Carlos-Shanley C."/>
        </authorList>
    </citation>
    <scope>NUCLEOTIDE SEQUENCE [LARGE SCALE GENOMIC DNA]</scope>
    <source>
        <strain evidence="2 3">S00179</strain>
    </source>
</reference>
<evidence type="ECO:0000256" key="1">
    <source>
        <dbReference type="SAM" id="MobiDB-lite"/>
    </source>
</evidence>
<name>A0A7W7KEB7_PSENT</name>
<dbReference type="Proteomes" id="UP000566995">
    <property type="component" value="Unassembled WGS sequence"/>
</dbReference>
<comment type="caution">
    <text evidence="2">The sequence shown here is derived from an EMBL/GenBank/DDBJ whole genome shotgun (WGS) entry which is preliminary data.</text>
</comment>
<sequence>MNYDENRGPEAEIPPEPAPTPEPDPYRQPEPDPTPEPTPPPEPAPDQRTVEETVDALNSGTPYDPVKEKIEENLAKCYSLDQLRRCNMRLEEIAERMRSDDVTPEQALELRDEFERIEKTLTGPQGERLQHSPENNGILVVLKLLMELLGRLSGKIRGAFEKNGHAADHADLKARMDSVKSTVQGAIRASERRMSNDQAPAPEPSRTPG</sequence>
<dbReference type="AlphaFoldDB" id="A0A7W7KEB7"/>
<feature type="region of interest" description="Disordered" evidence="1">
    <location>
        <begin position="1"/>
        <end position="64"/>
    </location>
</feature>
<feature type="compositionally biased region" description="Basic and acidic residues" evidence="1">
    <location>
        <begin position="1"/>
        <end position="10"/>
    </location>
</feature>
<feature type="region of interest" description="Disordered" evidence="1">
    <location>
        <begin position="182"/>
        <end position="209"/>
    </location>
</feature>
<feature type="compositionally biased region" description="Pro residues" evidence="1">
    <location>
        <begin position="12"/>
        <end position="23"/>
    </location>
</feature>
<evidence type="ECO:0000313" key="2">
    <source>
        <dbReference type="EMBL" id="MBB4861272.1"/>
    </source>
</evidence>
<organism evidence="2 3">
    <name type="scientific">Pseudomonas nitroreducens</name>
    <dbReference type="NCBI Taxonomy" id="46680"/>
    <lineage>
        <taxon>Bacteria</taxon>
        <taxon>Pseudomonadati</taxon>
        <taxon>Pseudomonadota</taxon>
        <taxon>Gammaproteobacteria</taxon>
        <taxon>Pseudomonadales</taxon>
        <taxon>Pseudomonadaceae</taxon>
        <taxon>Pseudomonas</taxon>
    </lineage>
</organism>
<dbReference type="RefSeq" id="WP_184585545.1">
    <property type="nucleotide sequence ID" value="NZ_JACHLI010000001.1"/>
</dbReference>
<proteinExistence type="predicted"/>
<gene>
    <name evidence="2" type="ORF">HNP46_000083</name>
</gene>